<dbReference type="eggNOG" id="ENOG502R2ZQ">
    <property type="taxonomic scope" value="Eukaryota"/>
</dbReference>
<dbReference type="HOGENOM" id="CLU_2066190_0_0_1"/>
<dbReference type="OrthoDB" id="121932at2759"/>
<dbReference type="EMBL" id="GG662813">
    <property type="protein sequence ID" value="EAR89729.1"/>
    <property type="molecule type" value="Genomic_DNA"/>
</dbReference>
<gene>
    <name evidence="1" type="ORF">TTHERM_00974300</name>
</gene>
<protein>
    <submittedName>
        <fullName evidence="1">Ctf8 protein</fullName>
    </submittedName>
</protein>
<keyword evidence="2" id="KW-1185">Reference proteome</keyword>
<dbReference type="Proteomes" id="UP000009168">
    <property type="component" value="Unassembled WGS sequence"/>
</dbReference>
<evidence type="ECO:0000313" key="1">
    <source>
        <dbReference type="EMBL" id="EAR89729.1"/>
    </source>
</evidence>
<dbReference type="STRING" id="312017.Q22WR3"/>
<dbReference type="GeneID" id="7844431"/>
<dbReference type="RefSeq" id="XP_001009974.1">
    <property type="nucleotide sequence ID" value="XM_001009974.1"/>
</dbReference>
<dbReference type="PANTHER" id="PTHR47475:SF2">
    <property type="entry name" value="CHROMOSOME TRANSMISSION FIDELITY PROTEIN 8"/>
    <property type="match status" value="1"/>
</dbReference>
<organism evidence="1 2">
    <name type="scientific">Tetrahymena thermophila (strain SB210)</name>
    <dbReference type="NCBI Taxonomy" id="312017"/>
    <lineage>
        <taxon>Eukaryota</taxon>
        <taxon>Sar</taxon>
        <taxon>Alveolata</taxon>
        <taxon>Ciliophora</taxon>
        <taxon>Intramacronucleata</taxon>
        <taxon>Oligohymenophorea</taxon>
        <taxon>Hymenostomatida</taxon>
        <taxon>Tetrahymenina</taxon>
        <taxon>Tetrahymenidae</taxon>
        <taxon>Tetrahymena</taxon>
    </lineage>
</organism>
<evidence type="ECO:0000313" key="2">
    <source>
        <dbReference type="Proteomes" id="UP000009168"/>
    </source>
</evidence>
<dbReference type="InParanoid" id="Q22WR3"/>
<dbReference type="KEGG" id="tet:TTHERM_00974300"/>
<accession>Q22WR3</accession>
<dbReference type="AlphaFoldDB" id="Q22WR3"/>
<name>Q22WR3_TETTS</name>
<proteinExistence type="predicted"/>
<reference evidence="2" key="1">
    <citation type="journal article" date="2006" name="PLoS Biol.">
        <title>Macronuclear genome sequence of the ciliate Tetrahymena thermophila, a model eukaryote.</title>
        <authorList>
            <person name="Eisen J.A."/>
            <person name="Coyne R.S."/>
            <person name="Wu M."/>
            <person name="Wu D."/>
            <person name="Thiagarajan M."/>
            <person name="Wortman J.R."/>
            <person name="Badger J.H."/>
            <person name="Ren Q."/>
            <person name="Amedeo P."/>
            <person name="Jones K.M."/>
            <person name="Tallon L.J."/>
            <person name="Delcher A.L."/>
            <person name="Salzberg S.L."/>
            <person name="Silva J.C."/>
            <person name="Haas B.J."/>
            <person name="Majoros W.H."/>
            <person name="Farzad M."/>
            <person name="Carlton J.M."/>
            <person name="Smith R.K. Jr."/>
            <person name="Garg J."/>
            <person name="Pearlman R.E."/>
            <person name="Karrer K.M."/>
            <person name="Sun L."/>
            <person name="Manning G."/>
            <person name="Elde N.C."/>
            <person name="Turkewitz A.P."/>
            <person name="Asai D.J."/>
            <person name="Wilkes D.E."/>
            <person name="Wang Y."/>
            <person name="Cai H."/>
            <person name="Collins K."/>
            <person name="Stewart B.A."/>
            <person name="Lee S.R."/>
            <person name="Wilamowska K."/>
            <person name="Weinberg Z."/>
            <person name="Ruzzo W.L."/>
            <person name="Wloga D."/>
            <person name="Gaertig J."/>
            <person name="Frankel J."/>
            <person name="Tsao C.-C."/>
            <person name="Gorovsky M.A."/>
            <person name="Keeling P.J."/>
            <person name="Waller R.F."/>
            <person name="Patron N.J."/>
            <person name="Cherry J.M."/>
            <person name="Stover N.A."/>
            <person name="Krieger C.J."/>
            <person name="del Toro C."/>
            <person name="Ryder H.F."/>
            <person name="Williamson S.C."/>
            <person name="Barbeau R.A."/>
            <person name="Hamilton E.P."/>
            <person name="Orias E."/>
        </authorList>
    </citation>
    <scope>NUCLEOTIDE SEQUENCE [LARGE SCALE GENOMIC DNA]</scope>
    <source>
        <strain evidence="2">SB210</strain>
    </source>
</reference>
<dbReference type="OMA" id="LECDEEQ"/>
<sequence length="119" mass="13995">MEIKMIYQPDGKDYVLIEFQGDLECDEEQSLNFLEIGNLEKIDEKKYMMKIGIYDLVGNIVDLKEPILVNEKVQEDNQVKIYVRGVCNKKILFNQRPTPILERAMKKKKKTQERQSLNA</sequence>
<dbReference type="PANTHER" id="PTHR47475">
    <property type="entry name" value="CHROMOSOME TRANSMISSION FIDELITY PROTEIN 8"/>
    <property type="match status" value="1"/>
</dbReference>